<dbReference type="CDD" id="cd07178">
    <property type="entry name" value="terB_like_YebE"/>
    <property type="match status" value="1"/>
</dbReference>
<dbReference type="Pfam" id="PF04391">
    <property type="entry name" value="DUF533"/>
    <property type="match status" value="1"/>
</dbReference>
<evidence type="ECO:0000313" key="3">
    <source>
        <dbReference type="Proteomes" id="UP000630353"/>
    </source>
</evidence>
<evidence type="ECO:0000313" key="2">
    <source>
        <dbReference type="EMBL" id="GHD42382.1"/>
    </source>
</evidence>
<dbReference type="InterPro" id="IPR029024">
    <property type="entry name" value="TerB-like"/>
</dbReference>
<reference evidence="2" key="1">
    <citation type="journal article" date="2014" name="Int. J. Syst. Evol. Microbiol.">
        <title>Complete genome sequence of Corynebacterium casei LMG S-19264T (=DSM 44701T), isolated from a smear-ripened cheese.</title>
        <authorList>
            <consortium name="US DOE Joint Genome Institute (JGI-PGF)"/>
            <person name="Walter F."/>
            <person name="Albersmeier A."/>
            <person name="Kalinowski J."/>
            <person name="Ruckert C."/>
        </authorList>
    </citation>
    <scope>NUCLEOTIDE SEQUENCE</scope>
    <source>
        <strain evidence="2">KCTC 42651</strain>
    </source>
</reference>
<dbReference type="InterPro" id="IPR007486">
    <property type="entry name" value="YebE"/>
</dbReference>
<feature type="transmembrane region" description="Helical" evidence="1">
    <location>
        <begin position="32"/>
        <end position="53"/>
    </location>
</feature>
<name>A0A919CN04_9PROT</name>
<feature type="transmembrane region" description="Helical" evidence="1">
    <location>
        <begin position="65"/>
        <end position="82"/>
    </location>
</feature>
<keyword evidence="1" id="KW-0812">Transmembrane</keyword>
<accession>A0A919CN04</accession>
<gene>
    <name evidence="2" type="ORF">GCM10017083_07360</name>
</gene>
<keyword evidence="3" id="KW-1185">Reference proteome</keyword>
<dbReference type="Proteomes" id="UP000630353">
    <property type="component" value="Unassembled WGS sequence"/>
</dbReference>
<proteinExistence type="predicted"/>
<dbReference type="EMBL" id="BMZS01000002">
    <property type="protein sequence ID" value="GHD42382.1"/>
    <property type="molecule type" value="Genomic_DNA"/>
</dbReference>
<reference evidence="2" key="2">
    <citation type="submission" date="2020-09" db="EMBL/GenBank/DDBJ databases">
        <authorList>
            <person name="Sun Q."/>
            <person name="Kim S."/>
        </authorList>
    </citation>
    <scope>NUCLEOTIDE SEQUENCE</scope>
    <source>
        <strain evidence="2">KCTC 42651</strain>
    </source>
</reference>
<protein>
    <submittedName>
        <fullName evidence="2">Protein YebE</fullName>
    </submittedName>
</protein>
<dbReference type="AlphaFoldDB" id="A0A919CN04"/>
<evidence type="ECO:0000256" key="1">
    <source>
        <dbReference type="SAM" id="Phobius"/>
    </source>
</evidence>
<keyword evidence="1" id="KW-1133">Transmembrane helix</keyword>
<sequence length="237" mass="24136">MDPTKLLDQFLGGDAKAAMGRATDAARRQADAMGGLGGLAGGAAAGGLIALLLGSKKVRKMAGGAAAYGGAAALGALAYRAYTNWQAGRSAADAPVATAEDVARAEPRFLPEAAPAADGQPFQLALIRAMVGAAKADGHVDADEQARLFESVDRMGLDAAAKGFVFDLLAKPVDLGAIASAAQSPEQAAELYLVSRLAIDPDHPAERAYLEALAHRLSLPADLVAHLDRQAESGLPT</sequence>
<comment type="caution">
    <text evidence="2">The sequence shown here is derived from an EMBL/GenBank/DDBJ whole genome shotgun (WGS) entry which is preliminary data.</text>
</comment>
<dbReference type="Gene3D" id="1.10.3680.10">
    <property type="entry name" value="TerB-like"/>
    <property type="match status" value="1"/>
</dbReference>
<keyword evidence="1" id="KW-0472">Membrane</keyword>
<dbReference type="RefSeq" id="WP_189987587.1">
    <property type="nucleotide sequence ID" value="NZ_BMZS01000002.1"/>
</dbReference>
<organism evidence="2 3">
    <name type="scientific">Thalassobaculum fulvum</name>
    <dbReference type="NCBI Taxonomy" id="1633335"/>
    <lineage>
        <taxon>Bacteria</taxon>
        <taxon>Pseudomonadati</taxon>
        <taxon>Pseudomonadota</taxon>
        <taxon>Alphaproteobacteria</taxon>
        <taxon>Rhodospirillales</taxon>
        <taxon>Thalassobaculaceae</taxon>
        <taxon>Thalassobaculum</taxon>
    </lineage>
</organism>
<dbReference type="SUPFAM" id="SSF158682">
    <property type="entry name" value="TerB-like"/>
    <property type="match status" value="1"/>
</dbReference>